<proteinExistence type="predicted"/>
<feature type="transmembrane region" description="Helical" evidence="1">
    <location>
        <begin position="160"/>
        <end position="179"/>
    </location>
</feature>
<dbReference type="InterPro" id="IPR019396">
    <property type="entry name" value="TM_Fragile-X-F-assoc"/>
</dbReference>
<sequence>MQTRGRVSYKPCKDNRICHFHQSKINHCLCRSKFIVHGCLLLFSIFLSLRLDNTITWSYWTVFSPIWFWKFMAISGALVGSYVWWRHPHYRMEGEAYVHYKAMLISLALHLILLMFELLACDKLESGRHLWILVFIPLLFISIASIAVCVWAVKHDRAFELELFCAVNILQFVFIALRLDNLVQWRWEVVFVPQWVLLCIALVGVLYALIFAAILLRAPEASHAQRKAAFHSALGYTCLVIPLLVFQVVLANKLDGEIDAPYVTVASPLFVSFSTLMLMSFGAKGANKWWFGIRKDFCQFLLGVCPVLQEYGNIAYSSRSSPIKEGPSDRLGLSRRSELKPVMPVISIETPD</sequence>
<evidence type="ECO:0000256" key="1">
    <source>
        <dbReference type="SAM" id="Phobius"/>
    </source>
</evidence>
<feature type="transmembrane region" description="Helical" evidence="1">
    <location>
        <begin position="66"/>
        <end position="85"/>
    </location>
</feature>
<organism evidence="2 3">
    <name type="scientific">Cloeon dipterum</name>
    <dbReference type="NCBI Taxonomy" id="197152"/>
    <lineage>
        <taxon>Eukaryota</taxon>
        <taxon>Metazoa</taxon>
        <taxon>Ecdysozoa</taxon>
        <taxon>Arthropoda</taxon>
        <taxon>Hexapoda</taxon>
        <taxon>Insecta</taxon>
        <taxon>Pterygota</taxon>
        <taxon>Palaeoptera</taxon>
        <taxon>Ephemeroptera</taxon>
        <taxon>Pisciforma</taxon>
        <taxon>Baetidae</taxon>
        <taxon>Cloeon</taxon>
    </lineage>
</organism>
<feature type="transmembrane region" description="Helical" evidence="1">
    <location>
        <begin position="228"/>
        <end position="250"/>
    </location>
</feature>
<comment type="caution">
    <text evidence="2">The sequence shown here is derived from an EMBL/GenBank/DDBJ whole genome shotgun (WGS) entry which is preliminary data.</text>
</comment>
<dbReference type="OrthoDB" id="72976at2759"/>
<feature type="transmembrane region" description="Helical" evidence="1">
    <location>
        <begin position="130"/>
        <end position="153"/>
    </location>
</feature>
<feature type="transmembrane region" description="Helical" evidence="1">
    <location>
        <begin position="34"/>
        <end position="51"/>
    </location>
</feature>
<dbReference type="AlphaFoldDB" id="A0A8S1BZF3"/>
<feature type="transmembrane region" description="Helical" evidence="1">
    <location>
        <begin position="262"/>
        <end position="281"/>
    </location>
</feature>
<keyword evidence="3" id="KW-1185">Reference proteome</keyword>
<protein>
    <recommendedName>
        <fullName evidence="4">Transmembrane protein 185A</fullName>
    </recommendedName>
</protein>
<dbReference type="Proteomes" id="UP000494165">
    <property type="component" value="Unassembled WGS sequence"/>
</dbReference>
<accession>A0A8S1BZF3</accession>
<evidence type="ECO:0000313" key="3">
    <source>
        <dbReference type="Proteomes" id="UP000494165"/>
    </source>
</evidence>
<feature type="transmembrane region" description="Helical" evidence="1">
    <location>
        <begin position="191"/>
        <end position="216"/>
    </location>
</feature>
<dbReference type="PANTHER" id="PTHR13568">
    <property type="entry name" value="FAM11A, B PROTEIN"/>
    <property type="match status" value="1"/>
</dbReference>
<reference evidence="2 3" key="1">
    <citation type="submission" date="2020-04" db="EMBL/GenBank/DDBJ databases">
        <authorList>
            <person name="Alioto T."/>
            <person name="Alioto T."/>
            <person name="Gomez Garrido J."/>
        </authorList>
    </citation>
    <scope>NUCLEOTIDE SEQUENCE [LARGE SCALE GENOMIC DNA]</scope>
</reference>
<gene>
    <name evidence="2" type="ORF">CLODIP_2_CD07884</name>
</gene>
<dbReference type="EMBL" id="CADEPI010000002">
    <property type="protein sequence ID" value="CAB3360133.1"/>
    <property type="molecule type" value="Genomic_DNA"/>
</dbReference>
<keyword evidence="1" id="KW-0472">Membrane</keyword>
<name>A0A8S1BZF3_9INSE</name>
<dbReference type="PANTHER" id="PTHR13568:SF6">
    <property type="entry name" value="TRANSMEMBRANE PROTEIN 185A"/>
    <property type="match status" value="1"/>
</dbReference>
<feature type="transmembrane region" description="Helical" evidence="1">
    <location>
        <begin position="97"/>
        <end position="118"/>
    </location>
</feature>
<dbReference type="Pfam" id="PF10269">
    <property type="entry name" value="Tmemb_185A"/>
    <property type="match status" value="1"/>
</dbReference>
<evidence type="ECO:0000313" key="2">
    <source>
        <dbReference type="EMBL" id="CAB3360133.1"/>
    </source>
</evidence>
<keyword evidence="1" id="KW-0812">Transmembrane</keyword>
<keyword evidence="1" id="KW-1133">Transmembrane helix</keyword>
<evidence type="ECO:0008006" key="4">
    <source>
        <dbReference type="Google" id="ProtNLM"/>
    </source>
</evidence>